<organism evidence="2">
    <name type="scientific">Oryza barthii</name>
    <dbReference type="NCBI Taxonomy" id="65489"/>
    <lineage>
        <taxon>Eukaryota</taxon>
        <taxon>Viridiplantae</taxon>
        <taxon>Streptophyta</taxon>
        <taxon>Embryophyta</taxon>
        <taxon>Tracheophyta</taxon>
        <taxon>Spermatophyta</taxon>
        <taxon>Magnoliopsida</taxon>
        <taxon>Liliopsida</taxon>
        <taxon>Poales</taxon>
        <taxon>Poaceae</taxon>
        <taxon>BOP clade</taxon>
        <taxon>Oryzoideae</taxon>
        <taxon>Oryzeae</taxon>
        <taxon>Oryzinae</taxon>
        <taxon>Oryza</taxon>
    </lineage>
</organism>
<dbReference type="AlphaFoldDB" id="A0A0D3EML5"/>
<dbReference type="EnsemblPlants" id="OBART01G11820.1">
    <property type="protein sequence ID" value="OBART01G11820.1"/>
    <property type="gene ID" value="OBART01G11820"/>
</dbReference>
<feature type="compositionally biased region" description="Low complexity" evidence="1">
    <location>
        <begin position="1"/>
        <end position="11"/>
    </location>
</feature>
<feature type="region of interest" description="Disordered" evidence="1">
    <location>
        <begin position="1"/>
        <end position="20"/>
    </location>
</feature>
<dbReference type="Pfam" id="PF12023">
    <property type="entry name" value="DUF3511"/>
    <property type="match status" value="1"/>
</dbReference>
<reference evidence="2" key="1">
    <citation type="journal article" date="2009" name="Rice">
        <title>De Novo Next Generation Sequencing of Plant Genomes.</title>
        <authorList>
            <person name="Rounsley S."/>
            <person name="Marri P.R."/>
            <person name="Yu Y."/>
            <person name="He R."/>
            <person name="Sisneros N."/>
            <person name="Goicoechea J.L."/>
            <person name="Lee S.J."/>
            <person name="Angelova A."/>
            <person name="Kudrna D."/>
            <person name="Luo M."/>
            <person name="Affourtit J."/>
            <person name="Desany B."/>
            <person name="Knight J."/>
            <person name="Niazi F."/>
            <person name="Egholm M."/>
            <person name="Wing R.A."/>
        </authorList>
    </citation>
    <scope>NUCLEOTIDE SEQUENCE [LARGE SCALE GENOMIC DNA]</scope>
    <source>
        <strain evidence="2">cv. IRGC 105608</strain>
    </source>
</reference>
<evidence type="ECO:0000256" key="1">
    <source>
        <dbReference type="SAM" id="MobiDB-lite"/>
    </source>
</evidence>
<sequence>MAPKTTTDPSTSTPPPPGAFRRCSGRVRGAGISCAGCFGDAESKRRRRVAGYKAYAVEGKVKASLRRGIRWFKRKCSAIFRA</sequence>
<dbReference type="PANTHER" id="PTHR33193">
    <property type="entry name" value="DOMAIN PROTEIN, PUTATIVE (DUF3511)-RELATED"/>
    <property type="match status" value="1"/>
</dbReference>
<reference evidence="2" key="2">
    <citation type="submission" date="2015-03" db="UniProtKB">
        <authorList>
            <consortium name="EnsemblPlants"/>
        </authorList>
    </citation>
    <scope>IDENTIFICATION</scope>
</reference>
<dbReference type="PANTHER" id="PTHR33193:SF51">
    <property type="entry name" value="OS01G0306200 PROTEIN"/>
    <property type="match status" value="1"/>
</dbReference>
<proteinExistence type="predicted"/>
<dbReference type="Gramene" id="OBART01G11820.1">
    <property type="protein sequence ID" value="OBART01G11820.1"/>
    <property type="gene ID" value="OBART01G11820"/>
</dbReference>
<dbReference type="Proteomes" id="UP000026960">
    <property type="component" value="Chromosome 1"/>
</dbReference>
<dbReference type="STRING" id="65489.A0A0D3EML5"/>
<evidence type="ECO:0000313" key="2">
    <source>
        <dbReference type="EnsemblPlants" id="OBART01G11820.1"/>
    </source>
</evidence>
<dbReference type="HOGENOM" id="CLU_200138_0_0_1"/>
<accession>A0A0D3EML5</accession>
<dbReference type="InterPro" id="IPR021899">
    <property type="entry name" value="DUF3511"/>
</dbReference>
<evidence type="ECO:0000313" key="3">
    <source>
        <dbReference type="Proteomes" id="UP000026960"/>
    </source>
</evidence>
<protein>
    <submittedName>
        <fullName evidence="2">Uncharacterized protein</fullName>
    </submittedName>
</protein>
<name>A0A0D3EML5_9ORYZ</name>
<dbReference type="PaxDb" id="65489-OBART01G11820.1"/>
<keyword evidence="3" id="KW-1185">Reference proteome</keyword>